<comment type="caution">
    <text evidence="1">The sequence shown here is derived from an EMBL/GenBank/DDBJ whole genome shotgun (WGS) entry which is preliminary data.</text>
</comment>
<evidence type="ECO:0000313" key="1">
    <source>
        <dbReference type="EMBL" id="KAJ1088757.1"/>
    </source>
</evidence>
<dbReference type="Proteomes" id="UP001066276">
    <property type="component" value="Chromosome 11"/>
</dbReference>
<protein>
    <submittedName>
        <fullName evidence="1">Uncharacterized protein</fullName>
    </submittedName>
</protein>
<reference evidence="1" key="1">
    <citation type="journal article" date="2022" name="bioRxiv">
        <title>Sequencing and chromosome-scale assembly of the giantPleurodeles waltlgenome.</title>
        <authorList>
            <person name="Brown T."/>
            <person name="Elewa A."/>
            <person name="Iarovenko S."/>
            <person name="Subramanian E."/>
            <person name="Araus A.J."/>
            <person name="Petzold A."/>
            <person name="Susuki M."/>
            <person name="Suzuki K.-i.T."/>
            <person name="Hayashi T."/>
            <person name="Toyoda A."/>
            <person name="Oliveira C."/>
            <person name="Osipova E."/>
            <person name="Leigh N.D."/>
            <person name="Simon A."/>
            <person name="Yun M.H."/>
        </authorList>
    </citation>
    <scope>NUCLEOTIDE SEQUENCE</scope>
    <source>
        <strain evidence="1">20211129_DDA</strain>
        <tissue evidence="1">Liver</tissue>
    </source>
</reference>
<dbReference type="EMBL" id="JANPWB010000015">
    <property type="protein sequence ID" value="KAJ1088757.1"/>
    <property type="molecule type" value="Genomic_DNA"/>
</dbReference>
<proteinExistence type="predicted"/>
<sequence length="153" mass="16596">MWGDLDDSSTLKCSAKFCGIINGPFFAPDLTKSVEANITEDSWVAYYEEIYGCVPTDNVGRASKLEKKAKLSFSSEEVEKGILGLSVNKSPGTDGVPQDLHLSDVRVWVPVLTAFINAVVVVGRPQSWAMSTIVLLFKKGKGVSLHAIGLFPF</sequence>
<dbReference type="AlphaFoldDB" id="A0AAV7LEL8"/>
<organism evidence="1 2">
    <name type="scientific">Pleurodeles waltl</name>
    <name type="common">Iberian ribbed newt</name>
    <dbReference type="NCBI Taxonomy" id="8319"/>
    <lineage>
        <taxon>Eukaryota</taxon>
        <taxon>Metazoa</taxon>
        <taxon>Chordata</taxon>
        <taxon>Craniata</taxon>
        <taxon>Vertebrata</taxon>
        <taxon>Euteleostomi</taxon>
        <taxon>Amphibia</taxon>
        <taxon>Batrachia</taxon>
        <taxon>Caudata</taxon>
        <taxon>Salamandroidea</taxon>
        <taxon>Salamandridae</taxon>
        <taxon>Pleurodelinae</taxon>
        <taxon>Pleurodeles</taxon>
    </lineage>
</organism>
<name>A0AAV7LEL8_PLEWA</name>
<accession>A0AAV7LEL8</accession>
<evidence type="ECO:0000313" key="2">
    <source>
        <dbReference type="Proteomes" id="UP001066276"/>
    </source>
</evidence>
<keyword evidence="2" id="KW-1185">Reference proteome</keyword>
<gene>
    <name evidence="1" type="ORF">NDU88_001912</name>
</gene>